<dbReference type="InterPro" id="IPR036259">
    <property type="entry name" value="MFS_trans_sf"/>
</dbReference>
<feature type="transmembrane region" description="Helical" evidence="2">
    <location>
        <begin position="105"/>
        <end position="126"/>
    </location>
</feature>
<dbReference type="OrthoDB" id="2213137at2759"/>
<evidence type="ECO:0000313" key="4">
    <source>
        <dbReference type="EMBL" id="KFM77364.1"/>
    </source>
</evidence>
<feature type="transmembrane region" description="Helical" evidence="2">
    <location>
        <begin position="12"/>
        <end position="38"/>
    </location>
</feature>
<proteinExistence type="predicted"/>
<dbReference type="PANTHER" id="PTHR11360:SF303">
    <property type="entry name" value="MAJOR FACILITATOR SUPERFAMILY (MFS) PROFILE DOMAIN-CONTAINING PROTEIN"/>
    <property type="match status" value="1"/>
</dbReference>
<feature type="transmembrane region" description="Helical" evidence="2">
    <location>
        <begin position="487"/>
        <end position="503"/>
    </location>
</feature>
<keyword evidence="2" id="KW-1133">Transmembrane helix</keyword>
<dbReference type="Proteomes" id="UP000054359">
    <property type="component" value="Unassembled WGS sequence"/>
</dbReference>
<dbReference type="GO" id="GO:0008028">
    <property type="term" value="F:monocarboxylic acid transmembrane transporter activity"/>
    <property type="evidence" value="ECO:0007669"/>
    <property type="project" value="TreeGrafter"/>
</dbReference>
<comment type="subcellular location">
    <subcellularLocation>
        <location evidence="1">Membrane</location>
        <topology evidence="1">Multi-pass membrane protein</topology>
    </subcellularLocation>
</comment>
<sequence length="637" mass="69969">MKRTGPDSLNSWIIAVACCFINMMMYGMARLSGVLFVASVPRFSVGREEASFPYTFANFMRNTSGPLVGYLGHKYGVRLVTTSGCLLGAIGIAACYFAESIPIVTVLWGTLFGLGFGLGNILLPVAINQYFDKNRATASGISFSGACLGSFALPPIVEILLNTYGLSGTYLFLAGFVLNCVPAALLLKKPNFVITTAKSSQLKSVEEEKQSIVAGKKVKLYTVENNSDNLIPVQEKNVSIHGANVKELQQSPDAYDISDQQNKNENPVVAYDERIKRLSTQTLLSDYSIHMSTSEALKFDEIIKKSKERRPVDPANLECEVSSTDSQNLDFERDELFRKNSQLSFCSANRNTKVNLADSYFRTLRSLSMDSVLPSIKNNSDFRPTNSYNEAYDNSSYQNDFDEGLREYVTPQKSLYETSTSFTPTILSDSENSEEKSALKSFSIIFDPIFVLIAITNAIYCFTFVCMITVIVDFARDVGIGTSNEKYVLMSLSIGDLIGRLFLGRITDEGYMTKTGFATFCFICQGIATTAVAFSSGFAMLISIVAFYGLSEAGLILIFPLIVAEFIEEDKQTVAIPSSNFLSGPLCLAVAPLIGYFRDDVGSYSYIFFGIGVISVICGLAWLLAPCIAKCRKSTRD</sequence>
<dbReference type="SUPFAM" id="SSF103473">
    <property type="entry name" value="MFS general substrate transporter"/>
    <property type="match status" value="1"/>
</dbReference>
<dbReference type="Gene3D" id="1.20.1250.20">
    <property type="entry name" value="MFS general substrate transporter like domains"/>
    <property type="match status" value="2"/>
</dbReference>
<dbReference type="PROSITE" id="PS51257">
    <property type="entry name" value="PROKAR_LIPOPROTEIN"/>
    <property type="match status" value="1"/>
</dbReference>
<reference evidence="4 5" key="1">
    <citation type="submission" date="2013-11" db="EMBL/GenBank/DDBJ databases">
        <title>Genome sequencing of Stegodyphus mimosarum.</title>
        <authorList>
            <person name="Bechsgaard J."/>
        </authorList>
    </citation>
    <scope>NUCLEOTIDE SEQUENCE [LARGE SCALE GENOMIC DNA]</scope>
</reference>
<evidence type="ECO:0000256" key="2">
    <source>
        <dbReference type="SAM" id="Phobius"/>
    </source>
</evidence>
<dbReference type="EMBL" id="KK120015">
    <property type="protein sequence ID" value="KFM77364.1"/>
    <property type="molecule type" value="Genomic_DNA"/>
</dbReference>
<dbReference type="PANTHER" id="PTHR11360">
    <property type="entry name" value="MONOCARBOXYLATE TRANSPORTER"/>
    <property type="match status" value="1"/>
</dbReference>
<keyword evidence="2" id="KW-0472">Membrane</keyword>
<dbReference type="Pfam" id="PF07690">
    <property type="entry name" value="MFS_1"/>
    <property type="match status" value="2"/>
</dbReference>
<dbReference type="InterPro" id="IPR050327">
    <property type="entry name" value="Proton-linked_MCT"/>
</dbReference>
<feature type="transmembrane region" description="Helical" evidence="2">
    <location>
        <begin position="603"/>
        <end position="625"/>
    </location>
</feature>
<gene>
    <name evidence="4" type="ORF">X975_26457</name>
</gene>
<feature type="domain" description="Major facilitator superfamily (MFS) profile" evidence="3">
    <location>
        <begin position="449"/>
        <end position="637"/>
    </location>
</feature>
<feature type="transmembrane region" description="Helical" evidence="2">
    <location>
        <begin position="515"/>
        <end position="534"/>
    </location>
</feature>
<name>A0A087UJ25_STEMI</name>
<evidence type="ECO:0000313" key="5">
    <source>
        <dbReference type="Proteomes" id="UP000054359"/>
    </source>
</evidence>
<feature type="transmembrane region" description="Helical" evidence="2">
    <location>
        <begin position="169"/>
        <end position="187"/>
    </location>
</feature>
<evidence type="ECO:0000256" key="1">
    <source>
        <dbReference type="ARBA" id="ARBA00004141"/>
    </source>
</evidence>
<dbReference type="PROSITE" id="PS50850">
    <property type="entry name" value="MFS"/>
    <property type="match status" value="1"/>
</dbReference>
<organism evidence="4 5">
    <name type="scientific">Stegodyphus mimosarum</name>
    <name type="common">African social velvet spider</name>
    <dbReference type="NCBI Taxonomy" id="407821"/>
    <lineage>
        <taxon>Eukaryota</taxon>
        <taxon>Metazoa</taxon>
        <taxon>Ecdysozoa</taxon>
        <taxon>Arthropoda</taxon>
        <taxon>Chelicerata</taxon>
        <taxon>Arachnida</taxon>
        <taxon>Araneae</taxon>
        <taxon>Araneomorphae</taxon>
        <taxon>Entelegynae</taxon>
        <taxon>Eresoidea</taxon>
        <taxon>Eresidae</taxon>
        <taxon>Stegodyphus</taxon>
    </lineage>
</organism>
<feature type="transmembrane region" description="Helical" evidence="2">
    <location>
        <begin position="79"/>
        <end position="99"/>
    </location>
</feature>
<feature type="non-terminal residue" evidence="4">
    <location>
        <position position="637"/>
    </location>
</feature>
<dbReference type="OMA" id="TFVCMIT"/>
<keyword evidence="2" id="KW-0812">Transmembrane</keyword>
<dbReference type="AlphaFoldDB" id="A0A087UJ25"/>
<evidence type="ECO:0000259" key="3">
    <source>
        <dbReference type="PROSITE" id="PS50850"/>
    </source>
</evidence>
<dbReference type="GO" id="GO:0016020">
    <property type="term" value="C:membrane"/>
    <property type="evidence" value="ECO:0007669"/>
    <property type="project" value="UniProtKB-SubCell"/>
</dbReference>
<accession>A0A087UJ25</accession>
<dbReference type="InterPro" id="IPR011701">
    <property type="entry name" value="MFS"/>
</dbReference>
<feature type="transmembrane region" description="Helical" evidence="2">
    <location>
        <begin position="449"/>
        <end position="475"/>
    </location>
</feature>
<feature type="transmembrane region" description="Helical" evidence="2">
    <location>
        <begin position="540"/>
        <end position="567"/>
    </location>
</feature>
<dbReference type="InterPro" id="IPR020846">
    <property type="entry name" value="MFS_dom"/>
</dbReference>
<protein>
    <submittedName>
        <fullName evidence="4">Monocarboxylate transporter 12</fullName>
    </submittedName>
</protein>
<keyword evidence="5" id="KW-1185">Reference proteome</keyword>
<feature type="transmembrane region" description="Helical" evidence="2">
    <location>
        <begin position="579"/>
        <end position="597"/>
    </location>
</feature>